<reference evidence="12" key="1">
    <citation type="submission" date="2023-03" db="EMBL/GenBank/DDBJ databases">
        <title>Massive genome expansion in bonnet fungi (Mycena s.s.) driven by repeated elements and novel gene families across ecological guilds.</title>
        <authorList>
            <consortium name="Lawrence Berkeley National Laboratory"/>
            <person name="Harder C.B."/>
            <person name="Miyauchi S."/>
            <person name="Viragh M."/>
            <person name="Kuo A."/>
            <person name="Thoen E."/>
            <person name="Andreopoulos B."/>
            <person name="Lu D."/>
            <person name="Skrede I."/>
            <person name="Drula E."/>
            <person name="Henrissat B."/>
            <person name="Morin E."/>
            <person name="Kohler A."/>
            <person name="Barry K."/>
            <person name="LaButti K."/>
            <person name="Morin E."/>
            <person name="Salamov A."/>
            <person name="Lipzen A."/>
            <person name="Mereny Z."/>
            <person name="Hegedus B."/>
            <person name="Baldrian P."/>
            <person name="Stursova M."/>
            <person name="Weitz H."/>
            <person name="Taylor A."/>
            <person name="Grigoriev I.V."/>
            <person name="Nagy L.G."/>
            <person name="Martin F."/>
            <person name="Kauserud H."/>
        </authorList>
    </citation>
    <scope>NUCLEOTIDE SEQUENCE</scope>
    <source>
        <strain evidence="12">CBHHK067</strain>
    </source>
</reference>
<evidence type="ECO:0000256" key="2">
    <source>
        <dbReference type="ARBA" id="ARBA00011085"/>
    </source>
</evidence>
<feature type="transmembrane region" description="Helical" evidence="11">
    <location>
        <begin position="72"/>
        <end position="90"/>
    </location>
</feature>
<dbReference type="EMBL" id="JARKIE010000313">
    <property type="protein sequence ID" value="KAJ7655339.1"/>
    <property type="molecule type" value="Genomic_DNA"/>
</dbReference>
<dbReference type="CDD" id="cd14966">
    <property type="entry name" value="7tmD_STE3"/>
    <property type="match status" value="1"/>
</dbReference>
<protein>
    <submittedName>
        <fullName evidence="12">GPCR fungal pheromone mating factor</fullName>
    </submittedName>
</protein>
<keyword evidence="6" id="KW-0297">G-protein coupled receptor</keyword>
<keyword evidence="4 11" id="KW-0812">Transmembrane</keyword>
<dbReference type="Proteomes" id="UP001221757">
    <property type="component" value="Unassembled WGS sequence"/>
</dbReference>
<comment type="similarity">
    <text evidence="2">Belongs to the G-protein coupled receptor 4 family.</text>
</comment>
<comment type="subcellular location">
    <subcellularLocation>
        <location evidence="1">Membrane</location>
        <topology evidence="1">Multi-pass membrane protein</topology>
    </subcellularLocation>
</comment>
<dbReference type="GO" id="GO:0005886">
    <property type="term" value="C:plasma membrane"/>
    <property type="evidence" value="ECO:0007669"/>
    <property type="project" value="TreeGrafter"/>
</dbReference>
<proteinExistence type="inferred from homology"/>
<keyword evidence="3" id="KW-0589">Pheromone response</keyword>
<organism evidence="12 13">
    <name type="scientific">Mycena rosella</name>
    <name type="common">Pink bonnet</name>
    <name type="synonym">Agaricus rosellus</name>
    <dbReference type="NCBI Taxonomy" id="1033263"/>
    <lineage>
        <taxon>Eukaryota</taxon>
        <taxon>Fungi</taxon>
        <taxon>Dikarya</taxon>
        <taxon>Basidiomycota</taxon>
        <taxon>Agaricomycotina</taxon>
        <taxon>Agaricomycetes</taxon>
        <taxon>Agaricomycetidae</taxon>
        <taxon>Agaricales</taxon>
        <taxon>Marasmiineae</taxon>
        <taxon>Mycenaceae</taxon>
        <taxon>Mycena</taxon>
    </lineage>
</organism>
<feature type="transmembrane region" description="Helical" evidence="11">
    <location>
        <begin position="154"/>
        <end position="173"/>
    </location>
</feature>
<dbReference type="PANTHER" id="PTHR28097">
    <property type="entry name" value="PHEROMONE A FACTOR RECEPTOR"/>
    <property type="match status" value="1"/>
</dbReference>
<dbReference type="InterPro" id="IPR001499">
    <property type="entry name" value="GPCR_STE3"/>
</dbReference>
<evidence type="ECO:0000313" key="13">
    <source>
        <dbReference type="Proteomes" id="UP001221757"/>
    </source>
</evidence>
<feature type="transmembrane region" description="Helical" evidence="11">
    <location>
        <begin position="6"/>
        <end position="24"/>
    </location>
</feature>
<dbReference type="PANTHER" id="PTHR28097:SF1">
    <property type="entry name" value="PHEROMONE A FACTOR RECEPTOR"/>
    <property type="match status" value="1"/>
</dbReference>
<evidence type="ECO:0000256" key="1">
    <source>
        <dbReference type="ARBA" id="ARBA00004141"/>
    </source>
</evidence>
<keyword evidence="9" id="KW-0807">Transducer</keyword>
<feature type="region of interest" description="Disordered" evidence="10">
    <location>
        <begin position="300"/>
        <end position="324"/>
    </location>
</feature>
<name>A0AAD7G3G9_MYCRO</name>
<keyword evidence="8" id="KW-0675">Receptor</keyword>
<evidence type="ECO:0000256" key="5">
    <source>
        <dbReference type="ARBA" id="ARBA00022989"/>
    </source>
</evidence>
<sequence length="324" mass="35926">MPGALPTVAFIALVLALVPLALHWRSRNVPLLSIMAWLAMSDLIYGTNSTIWNGNVDIVAPVWCDISTKLRVGSEIALSVCTLALALQVYRVTLQKSRLGLAWQLGICLGFPLIIMGLHSIVQGHRFDIYEDFGCNPAIYLSVPSIIILDVPPLVAAALALVYCSLALVNFSRQRKAFSRIVRDAHSPGLSKSRYFRVMSLTFSLGLWNALVLSLTRASAYRNGLLPWTTWDDVHSYFFLVSQYPTALIPSDVLGWLYFNWSSVPISIIFVFAFFGFGTEAVTDYRACARWFEKTILRQNTGSPSSESPGQSDRSGSVQDKCFT</sequence>
<evidence type="ECO:0000256" key="9">
    <source>
        <dbReference type="ARBA" id="ARBA00023224"/>
    </source>
</evidence>
<evidence type="ECO:0000256" key="6">
    <source>
        <dbReference type="ARBA" id="ARBA00023040"/>
    </source>
</evidence>
<keyword evidence="13" id="KW-1185">Reference proteome</keyword>
<evidence type="ECO:0000256" key="10">
    <source>
        <dbReference type="SAM" id="MobiDB-lite"/>
    </source>
</evidence>
<dbReference type="GO" id="GO:0000750">
    <property type="term" value="P:pheromone-dependent signal transduction involved in conjugation with cellular fusion"/>
    <property type="evidence" value="ECO:0007669"/>
    <property type="project" value="TreeGrafter"/>
</dbReference>
<dbReference type="PRINTS" id="PR00899">
    <property type="entry name" value="GPCRSTE3"/>
</dbReference>
<dbReference type="AlphaFoldDB" id="A0AAD7G3G9"/>
<evidence type="ECO:0000256" key="4">
    <source>
        <dbReference type="ARBA" id="ARBA00022692"/>
    </source>
</evidence>
<evidence type="ECO:0000256" key="8">
    <source>
        <dbReference type="ARBA" id="ARBA00023170"/>
    </source>
</evidence>
<dbReference type="Pfam" id="PF02076">
    <property type="entry name" value="STE3"/>
    <property type="match status" value="1"/>
</dbReference>
<evidence type="ECO:0000256" key="3">
    <source>
        <dbReference type="ARBA" id="ARBA00022507"/>
    </source>
</evidence>
<evidence type="ECO:0000313" key="12">
    <source>
        <dbReference type="EMBL" id="KAJ7655339.1"/>
    </source>
</evidence>
<evidence type="ECO:0000256" key="11">
    <source>
        <dbReference type="SAM" id="Phobius"/>
    </source>
</evidence>
<feature type="transmembrane region" description="Helical" evidence="11">
    <location>
        <begin position="102"/>
        <end position="122"/>
    </location>
</feature>
<feature type="transmembrane region" description="Helical" evidence="11">
    <location>
        <begin position="31"/>
        <end position="52"/>
    </location>
</feature>
<accession>A0AAD7G3G9</accession>
<feature type="transmembrane region" description="Helical" evidence="11">
    <location>
        <begin position="258"/>
        <end position="277"/>
    </location>
</feature>
<dbReference type="GO" id="GO:0004932">
    <property type="term" value="F:mating-type factor pheromone receptor activity"/>
    <property type="evidence" value="ECO:0007669"/>
    <property type="project" value="InterPro"/>
</dbReference>
<feature type="compositionally biased region" description="Polar residues" evidence="10">
    <location>
        <begin position="300"/>
        <end position="318"/>
    </location>
</feature>
<keyword evidence="7 11" id="KW-0472">Membrane</keyword>
<feature type="transmembrane region" description="Helical" evidence="11">
    <location>
        <begin position="194"/>
        <end position="215"/>
    </location>
</feature>
<comment type="caution">
    <text evidence="12">The sequence shown here is derived from an EMBL/GenBank/DDBJ whole genome shotgun (WGS) entry which is preliminary data.</text>
</comment>
<evidence type="ECO:0000256" key="7">
    <source>
        <dbReference type="ARBA" id="ARBA00023136"/>
    </source>
</evidence>
<gene>
    <name evidence="12" type="ORF">B0H17DRAFT_956590</name>
</gene>
<keyword evidence="5 11" id="KW-1133">Transmembrane helix</keyword>